<evidence type="ECO:0000259" key="1">
    <source>
        <dbReference type="PROSITE" id="PS51704"/>
    </source>
</evidence>
<reference evidence="3" key="1">
    <citation type="submission" date="2016-11" db="EMBL/GenBank/DDBJ databases">
        <authorList>
            <person name="Varghese N."/>
            <person name="Submissions S."/>
        </authorList>
    </citation>
    <scope>NUCLEOTIDE SEQUENCE [LARGE SCALE GENOMIC DNA]</scope>
    <source>
        <strain evidence="3">DSM 16990</strain>
    </source>
</reference>
<organism evidence="2 3">
    <name type="scientific">Pedobacter caeni</name>
    <dbReference type="NCBI Taxonomy" id="288992"/>
    <lineage>
        <taxon>Bacteria</taxon>
        <taxon>Pseudomonadati</taxon>
        <taxon>Bacteroidota</taxon>
        <taxon>Sphingobacteriia</taxon>
        <taxon>Sphingobacteriales</taxon>
        <taxon>Sphingobacteriaceae</taxon>
        <taxon>Pedobacter</taxon>
    </lineage>
</organism>
<dbReference type="GO" id="GO:0008081">
    <property type="term" value="F:phosphoric diester hydrolase activity"/>
    <property type="evidence" value="ECO:0007669"/>
    <property type="project" value="InterPro"/>
</dbReference>
<dbReference type="InterPro" id="IPR030395">
    <property type="entry name" value="GP_PDE_dom"/>
</dbReference>
<dbReference type="SUPFAM" id="SSF51695">
    <property type="entry name" value="PLC-like phosphodiesterases"/>
    <property type="match status" value="1"/>
</dbReference>
<dbReference type="AlphaFoldDB" id="A0A1M5DZJ5"/>
<dbReference type="Gene3D" id="3.20.20.190">
    <property type="entry name" value="Phosphatidylinositol (PI) phosphodiesterase"/>
    <property type="match status" value="1"/>
</dbReference>
<dbReference type="PANTHER" id="PTHR46211:SF14">
    <property type="entry name" value="GLYCEROPHOSPHODIESTER PHOSPHODIESTERASE"/>
    <property type="match status" value="1"/>
</dbReference>
<proteinExistence type="predicted"/>
<accession>A0A1M5DZJ5</accession>
<dbReference type="PANTHER" id="PTHR46211">
    <property type="entry name" value="GLYCEROPHOSPHORYL DIESTER PHOSPHODIESTERASE"/>
    <property type="match status" value="1"/>
</dbReference>
<dbReference type="GO" id="GO:0006629">
    <property type="term" value="P:lipid metabolic process"/>
    <property type="evidence" value="ECO:0007669"/>
    <property type="project" value="InterPro"/>
</dbReference>
<name>A0A1M5DZJ5_9SPHI</name>
<dbReference type="PROSITE" id="PS51704">
    <property type="entry name" value="GP_PDE"/>
    <property type="match status" value="1"/>
</dbReference>
<keyword evidence="3" id="KW-1185">Reference proteome</keyword>
<feature type="domain" description="GP-PDE" evidence="1">
    <location>
        <begin position="35"/>
        <end position="302"/>
    </location>
</feature>
<dbReference type="Proteomes" id="UP000184287">
    <property type="component" value="Unassembled WGS sequence"/>
</dbReference>
<gene>
    <name evidence="2" type="ORF">SAMN04488522_103445</name>
</gene>
<dbReference type="PROSITE" id="PS51257">
    <property type="entry name" value="PROKAR_LIPOPROTEIN"/>
    <property type="match status" value="1"/>
</dbReference>
<dbReference type="Pfam" id="PF03009">
    <property type="entry name" value="GDPD"/>
    <property type="match status" value="1"/>
</dbReference>
<dbReference type="OrthoDB" id="384721at2"/>
<dbReference type="EMBL" id="FQUQ01000003">
    <property type="protein sequence ID" value="SHF72370.1"/>
    <property type="molecule type" value="Genomic_DNA"/>
</dbReference>
<dbReference type="STRING" id="288992.SAMN04488522_103445"/>
<dbReference type="InterPro" id="IPR017946">
    <property type="entry name" value="PLC-like_Pdiesterase_TIM-brl"/>
</dbReference>
<evidence type="ECO:0000313" key="2">
    <source>
        <dbReference type="EMBL" id="SHF72370.1"/>
    </source>
</evidence>
<evidence type="ECO:0000313" key="3">
    <source>
        <dbReference type="Proteomes" id="UP000184287"/>
    </source>
</evidence>
<protein>
    <submittedName>
        <fullName evidence="2">Glycerophosphoryl diester phosphodiesterase</fullName>
    </submittedName>
</protein>
<sequence length="302" mass="34448">MKNTTFLFCMVAIGLSSCKTMQQSRIMTTAQFPSFSTEGHRGGRGLMPENTIPAMHHAIDLGVTTLEMDTHITKDLEVVVTHDDYLSPAFMLDTEGREIPKGEAKKYVVFQMNYARLKQFDLGSKYYEAFPQQRKMKSYIPRLAELIDSVQQYLKQTGKKQVFYNIETKCSPEGDGILNPDPETFVKLLMEVIEKKGISPFVVIQSFDRRTLQILNKKYPQMKTSYLVANKKSFEENIADLGFKPFILSPVYQMVNADLVKKCHDQQIKVIPWTVNTAKEIAELKALNVDGIISDYPDLLVH</sequence>
<dbReference type="RefSeq" id="WP_073232241.1">
    <property type="nucleotide sequence ID" value="NZ_FQUQ01000003.1"/>
</dbReference>